<dbReference type="Gene3D" id="3.90.420.10">
    <property type="entry name" value="Oxidoreductase, molybdopterin-binding domain"/>
    <property type="match status" value="1"/>
</dbReference>
<evidence type="ECO:0000259" key="2">
    <source>
        <dbReference type="Pfam" id="PF00174"/>
    </source>
</evidence>
<protein>
    <submittedName>
        <fullName evidence="3">TMAO/DMSO reductase</fullName>
    </submittedName>
</protein>
<dbReference type="KEGG" id="bvo:Pan97_01170"/>
<dbReference type="PANTHER" id="PTHR43032">
    <property type="entry name" value="PROTEIN-METHIONINE-SULFOXIDE REDUCTASE"/>
    <property type="match status" value="1"/>
</dbReference>
<sequence>MNEHDRAKYQKEHPPAPHHHADVEDVIISRDTFRENRIPPGQTRTKKWPVLHATIVPEVSKETWSLEVFGLVERKLSFNWQQFQELPRVKVFSDFHCVTQWSRLGNLWEGVSTRYLLEQAGVQAEAQFVICHGYDNGWTTNLPLEEFLSEDALLADMHDGMQINADHGGPVRGIIPKLYAWKSAKWIKAIELSATDKPGYWEQSGYHNVGDPWKEQRFGDGQLPAGWTGEPEGIY</sequence>
<evidence type="ECO:0000313" key="3">
    <source>
        <dbReference type="EMBL" id="QDU73150.1"/>
    </source>
</evidence>
<gene>
    <name evidence="3" type="ORF">Pan97_01170</name>
</gene>
<organism evidence="3 4">
    <name type="scientific">Bremerella volcania</name>
    <dbReference type="NCBI Taxonomy" id="2527984"/>
    <lineage>
        <taxon>Bacteria</taxon>
        <taxon>Pseudomonadati</taxon>
        <taxon>Planctomycetota</taxon>
        <taxon>Planctomycetia</taxon>
        <taxon>Pirellulales</taxon>
        <taxon>Pirellulaceae</taxon>
        <taxon>Bremerella</taxon>
    </lineage>
</organism>
<dbReference type="PANTHER" id="PTHR43032:SF4">
    <property type="entry name" value="OXIDOREDUCTASE MOLYBDOPTERIN-BINDING DOMAIN-CONTAINING PROTEIN"/>
    <property type="match status" value="1"/>
</dbReference>
<accession>A0A518C1Q2</accession>
<name>A0A518C1Q2_9BACT</name>
<proteinExistence type="predicted"/>
<feature type="domain" description="Oxidoreductase molybdopterin-binding" evidence="2">
    <location>
        <begin position="56"/>
        <end position="201"/>
    </location>
</feature>
<dbReference type="CDD" id="cd02109">
    <property type="entry name" value="arch_bact_SO_family_Moco"/>
    <property type="match status" value="1"/>
</dbReference>
<dbReference type="InterPro" id="IPR000572">
    <property type="entry name" value="OxRdtase_Mopterin-bd_dom"/>
</dbReference>
<dbReference type="AlphaFoldDB" id="A0A518C1Q2"/>
<dbReference type="SUPFAM" id="SSF56524">
    <property type="entry name" value="Oxidoreductase molybdopterin-binding domain"/>
    <property type="match status" value="1"/>
</dbReference>
<dbReference type="EMBL" id="CP036289">
    <property type="protein sequence ID" value="QDU73150.1"/>
    <property type="molecule type" value="Genomic_DNA"/>
</dbReference>
<keyword evidence="4" id="KW-1185">Reference proteome</keyword>
<reference evidence="4" key="1">
    <citation type="submission" date="2019-02" db="EMBL/GenBank/DDBJ databases">
        <title>Deep-cultivation of Planctomycetes and their phenomic and genomic characterization uncovers novel biology.</title>
        <authorList>
            <person name="Wiegand S."/>
            <person name="Jogler M."/>
            <person name="Boedeker C."/>
            <person name="Pinto D."/>
            <person name="Vollmers J."/>
            <person name="Rivas-Marin E."/>
            <person name="Kohn T."/>
            <person name="Peeters S.H."/>
            <person name="Heuer A."/>
            <person name="Rast P."/>
            <person name="Oberbeckmann S."/>
            <person name="Bunk B."/>
            <person name="Jeske O."/>
            <person name="Meyerdierks A."/>
            <person name="Storesund J.E."/>
            <person name="Kallscheuer N."/>
            <person name="Luecker S."/>
            <person name="Lage O.M."/>
            <person name="Pohl T."/>
            <person name="Merkel B.J."/>
            <person name="Hornburger P."/>
            <person name="Mueller R.-W."/>
            <person name="Bruemmer F."/>
            <person name="Labrenz M."/>
            <person name="Spormann A.M."/>
            <person name="Op den Camp H."/>
            <person name="Overmann J."/>
            <person name="Amann R."/>
            <person name="Jetten M.S.M."/>
            <person name="Mascher T."/>
            <person name="Medema M.H."/>
            <person name="Devos D.P."/>
            <person name="Kaster A.-K."/>
            <person name="Ovreas L."/>
            <person name="Rohde M."/>
            <person name="Galperin M.Y."/>
            <person name="Jogler C."/>
        </authorList>
    </citation>
    <scope>NUCLEOTIDE SEQUENCE [LARGE SCALE GENOMIC DNA]</scope>
    <source>
        <strain evidence="4">Pan97</strain>
    </source>
</reference>
<evidence type="ECO:0000256" key="1">
    <source>
        <dbReference type="SAM" id="MobiDB-lite"/>
    </source>
</evidence>
<dbReference type="Pfam" id="PF00174">
    <property type="entry name" value="Oxidored_molyb"/>
    <property type="match status" value="1"/>
</dbReference>
<evidence type="ECO:0000313" key="4">
    <source>
        <dbReference type="Proteomes" id="UP000318626"/>
    </source>
</evidence>
<feature type="region of interest" description="Disordered" evidence="1">
    <location>
        <begin position="1"/>
        <end position="21"/>
    </location>
</feature>
<dbReference type="Proteomes" id="UP000318626">
    <property type="component" value="Chromosome"/>
</dbReference>
<dbReference type="OrthoDB" id="9778777at2"/>
<dbReference type="RefSeq" id="WP_144969747.1">
    <property type="nucleotide sequence ID" value="NZ_CP036289.1"/>
</dbReference>
<dbReference type="InterPro" id="IPR036374">
    <property type="entry name" value="OxRdtase_Mopterin-bd_sf"/>
</dbReference>